<feature type="compositionally biased region" description="Basic and acidic residues" evidence="11">
    <location>
        <begin position="192"/>
        <end position="203"/>
    </location>
</feature>
<evidence type="ECO:0000256" key="1">
    <source>
        <dbReference type="ARBA" id="ARBA00004141"/>
    </source>
</evidence>
<evidence type="ECO:0000256" key="2">
    <source>
        <dbReference type="ARBA" id="ARBA00022679"/>
    </source>
</evidence>
<evidence type="ECO:0000256" key="10">
    <source>
        <dbReference type="RuleBase" id="RU079119"/>
    </source>
</evidence>
<comment type="subcellular location">
    <subcellularLocation>
        <location evidence="1">Membrane</location>
        <topology evidence="1">Multi-pass membrane protein</topology>
    </subcellularLocation>
</comment>
<dbReference type="GO" id="GO:0016020">
    <property type="term" value="C:membrane"/>
    <property type="evidence" value="ECO:0007669"/>
    <property type="project" value="UniProtKB-SubCell"/>
</dbReference>
<reference evidence="13" key="1">
    <citation type="submission" date="2021-06" db="EMBL/GenBank/DDBJ databases">
        <authorList>
            <person name="Kallberg Y."/>
            <person name="Tangrot J."/>
            <person name="Rosling A."/>
        </authorList>
    </citation>
    <scope>NUCLEOTIDE SEQUENCE</scope>
    <source>
        <strain evidence="13">AZ414A</strain>
    </source>
</reference>
<evidence type="ECO:0000256" key="11">
    <source>
        <dbReference type="SAM" id="MobiDB-lite"/>
    </source>
</evidence>
<keyword evidence="4 10" id="KW-1133">Transmembrane helix</keyword>
<evidence type="ECO:0000256" key="3">
    <source>
        <dbReference type="ARBA" id="ARBA00022692"/>
    </source>
</evidence>
<evidence type="ECO:0000313" key="13">
    <source>
        <dbReference type="EMBL" id="CAG8564173.1"/>
    </source>
</evidence>
<feature type="compositionally biased region" description="Low complexity" evidence="11">
    <location>
        <begin position="227"/>
        <end position="240"/>
    </location>
</feature>
<keyword evidence="14" id="KW-1185">Reference proteome</keyword>
<feature type="domain" description="Palmitoyltransferase DHHC" evidence="12">
    <location>
        <begin position="51"/>
        <end position="82"/>
    </location>
</feature>
<keyword evidence="5 10" id="KW-0472">Membrane</keyword>
<dbReference type="PROSITE" id="PS50216">
    <property type="entry name" value="DHHC"/>
    <property type="match status" value="1"/>
</dbReference>
<dbReference type="InterPro" id="IPR001594">
    <property type="entry name" value="Palmitoyltrfase_DHHC"/>
</dbReference>
<evidence type="ECO:0000313" key="14">
    <source>
        <dbReference type="Proteomes" id="UP000789706"/>
    </source>
</evidence>
<comment type="catalytic activity">
    <reaction evidence="9 10">
        <text>L-cysteinyl-[protein] + hexadecanoyl-CoA = S-hexadecanoyl-L-cysteinyl-[protein] + CoA</text>
        <dbReference type="Rhea" id="RHEA:36683"/>
        <dbReference type="Rhea" id="RHEA-COMP:10131"/>
        <dbReference type="Rhea" id="RHEA-COMP:11032"/>
        <dbReference type="ChEBI" id="CHEBI:29950"/>
        <dbReference type="ChEBI" id="CHEBI:57287"/>
        <dbReference type="ChEBI" id="CHEBI:57379"/>
        <dbReference type="ChEBI" id="CHEBI:74151"/>
        <dbReference type="EC" id="2.3.1.225"/>
    </reaction>
</comment>
<feature type="region of interest" description="Disordered" evidence="11">
    <location>
        <begin position="173"/>
        <end position="203"/>
    </location>
</feature>
<dbReference type="PANTHER" id="PTHR22883">
    <property type="entry name" value="ZINC FINGER DHHC DOMAIN CONTAINING PROTEIN"/>
    <property type="match status" value="1"/>
</dbReference>
<gene>
    <name evidence="13" type="ORF">DEBURN_LOCUS7739</name>
</gene>
<dbReference type="InterPro" id="IPR039859">
    <property type="entry name" value="PFA4/ZDH16/20/ERF2-like"/>
</dbReference>
<protein>
    <recommendedName>
        <fullName evidence="10">Palmitoyltransferase</fullName>
        <ecNumber evidence="10">2.3.1.225</ecNumber>
    </recommendedName>
</protein>
<keyword evidence="8 10" id="KW-0012">Acyltransferase</keyword>
<dbReference type="EC" id="2.3.1.225" evidence="10"/>
<comment type="caution">
    <text evidence="13">The sequence shown here is derived from an EMBL/GenBank/DDBJ whole genome shotgun (WGS) entry which is preliminary data.</text>
</comment>
<organism evidence="13 14">
    <name type="scientific">Diversispora eburnea</name>
    <dbReference type="NCBI Taxonomy" id="1213867"/>
    <lineage>
        <taxon>Eukaryota</taxon>
        <taxon>Fungi</taxon>
        <taxon>Fungi incertae sedis</taxon>
        <taxon>Mucoromycota</taxon>
        <taxon>Glomeromycotina</taxon>
        <taxon>Glomeromycetes</taxon>
        <taxon>Diversisporales</taxon>
        <taxon>Diversisporaceae</taxon>
        <taxon>Diversispora</taxon>
    </lineage>
</organism>
<keyword evidence="6" id="KW-0564">Palmitate</keyword>
<keyword evidence="3 10" id="KW-0812">Transmembrane</keyword>
<evidence type="ECO:0000256" key="8">
    <source>
        <dbReference type="ARBA" id="ARBA00023315"/>
    </source>
</evidence>
<feature type="transmembrane region" description="Helical" evidence="10">
    <location>
        <begin position="121"/>
        <end position="142"/>
    </location>
</feature>
<dbReference type="Pfam" id="PF01529">
    <property type="entry name" value="DHHC"/>
    <property type="match status" value="1"/>
</dbReference>
<dbReference type="OrthoDB" id="9909019at2759"/>
<dbReference type="GO" id="GO:0019706">
    <property type="term" value="F:protein-cysteine S-palmitoyltransferase activity"/>
    <property type="evidence" value="ECO:0007669"/>
    <property type="project" value="UniProtKB-EC"/>
</dbReference>
<sequence length="284" mass="32618">MTGSVYTFFVAGWHYVPGPYVSKIHVDPGRISKENVVKACKMFEYDCLMFEPRICRTCLFPKPARSKHCSLCKMCVAKSDHHFQICFYGTYIILCIFCGIAKNMKLSSALVKNPITGMKRLFIALVGIVILVFLGYQFYLIFSGFTSNESSKWSEVEEIIMDEELWVYESEIEPKSNDNNDNNNKSRKKKKNNDNVNKKDIGIEEKERKVNNNIIIKGNKTYWIKPNNLRNRQNNQNSNNKITSEGSNANSSNSANMKSISEVKNIYDKGKWNNLLEVLFPPSL</sequence>
<comment type="domain">
    <text evidence="10">The DHHC domain is required for palmitoyltransferase activity.</text>
</comment>
<proteinExistence type="inferred from homology"/>
<keyword evidence="2 10" id="KW-0808">Transferase</keyword>
<dbReference type="GO" id="GO:0006612">
    <property type="term" value="P:protein targeting to membrane"/>
    <property type="evidence" value="ECO:0007669"/>
    <property type="project" value="TreeGrafter"/>
</dbReference>
<comment type="similarity">
    <text evidence="10">Belongs to the DHHC palmitoyltransferase family.</text>
</comment>
<evidence type="ECO:0000259" key="12">
    <source>
        <dbReference type="Pfam" id="PF01529"/>
    </source>
</evidence>
<name>A0A9N9BDH7_9GLOM</name>
<dbReference type="GO" id="GO:0005783">
    <property type="term" value="C:endoplasmic reticulum"/>
    <property type="evidence" value="ECO:0007669"/>
    <property type="project" value="TreeGrafter"/>
</dbReference>
<dbReference type="EMBL" id="CAJVPK010000992">
    <property type="protein sequence ID" value="CAG8564173.1"/>
    <property type="molecule type" value="Genomic_DNA"/>
</dbReference>
<keyword evidence="7" id="KW-0449">Lipoprotein</keyword>
<feature type="transmembrane region" description="Helical" evidence="10">
    <location>
        <begin position="82"/>
        <end position="101"/>
    </location>
</feature>
<evidence type="ECO:0000256" key="4">
    <source>
        <dbReference type="ARBA" id="ARBA00022989"/>
    </source>
</evidence>
<dbReference type="Proteomes" id="UP000789706">
    <property type="component" value="Unassembled WGS sequence"/>
</dbReference>
<evidence type="ECO:0000256" key="6">
    <source>
        <dbReference type="ARBA" id="ARBA00023139"/>
    </source>
</evidence>
<evidence type="ECO:0000256" key="9">
    <source>
        <dbReference type="ARBA" id="ARBA00048048"/>
    </source>
</evidence>
<dbReference type="GO" id="GO:0005794">
    <property type="term" value="C:Golgi apparatus"/>
    <property type="evidence" value="ECO:0007669"/>
    <property type="project" value="TreeGrafter"/>
</dbReference>
<dbReference type="AlphaFoldDB" id="A0A9N9BDH7"/>
<evidence type="ECO:0000256" key="7">
    <source>
        <dbReference type="ARBA" id="ARBA00023288"/>
    </source>
</evidence>
<feature type="region of interest" description="Disordered" evidence="11">
    <location>
        <begin position="226"/>
        <end position="255"/>
    </location>
</feature>
<evidence type="ECO:0000256" key="5">
    <source>
        <dbReference type="ARBA" id="ARBA00023136"/>
    </source>
</evidence>
<accession>A0A9N9BDH7</accession>